<protein>
    <submittedName>
        <fullName evidence="2">Uncharacterized protein</fullName>
    </submittedName>
</protein>
<dbReference type="AlphaFoldDB" id="A0A2G9UKI9"/>
<evidence type="ECO:0000313" key="2">
    <source>
        <dbReference type="EMBL" id="PIO70663.1"/>
    </source>
</evidence>
<dbReference type="Proteomes" id="UP000230423">
    <property type="component" value="Unassembled WGS sequence"/>
</dbReference>
<feature type="non-terminal residue" evidence="2">
    <location>
        <position position="1"/>
    </location>
</feature>
<evidence type="ECO:0000313" key="3">
    <source>
        <dbReference type="Proteomes" id="UP000230423"/>
    </source>
</evidence>
<keyword evidence="3" id="KW-1185">Reference proteome</keyword>
<name>A0A2G9UKI9_TELCI</name>
<gene>
    <name evidence="2" type="ORF">TELCIR_07476</name>
</gene>
<dbReference type="OrthoDB" id="5877083at2759"/>
<sequence>YRIRPDDPYNNEEEKRHVAHVPDYENIQELDDYSETMSSTPTRPRQKTMFWGSRSMGDSTKKDY</sequence>
<reference evidence="2 3" key="1">
    <citation type="submission" date="2015-09" db="EMBL/GenBank/DDBJ databases">
        <title>Draft genome of the parasitic nematode Teladorsagia circumcincta isolate WARC Sus (inbred).</title>
        <authorList>
            <person name="Mitreva M."/>
        </authorList>
    </citation>
    <scope>NUCLEOTIDE SEQUENCE [LARGE SCALE GENOMIC DNA]</scope>
    <source>
        <strain evidence="2 3">S</strain>
    </source>
</reference>
<organism evidence="2 3">
    <name type="scientific">Teladorsagia circumcincta</name>
    <name type="common">Brown stomach worm</name>
    <name type="synonym">Ostertagia circumcincta</name>
    <dbReference type="NCBI Taxonomy" id="45464"/>
    <lineage>
        <taxon>Eukaryota</taxon>
        <taxon>Metazoa</taxon>
        <taxon>Ecdysozoa</taxon>
        <taxon>Nematoda</taxon>
        <taxon>Chromadorea</taxon>
        <taxon>Rhabditida</taxon>
        <taxon>Rhabditina</taxon>
        <taxon>Rhabditomorpha</taxon>
        <taxon>Strongyloidea</taxon>
        <taxon>Trichostrongylidae</taxon>
        <taxon>Teladorsagia</taxon>
    </lineage>
</organism>
<proteinExistence type="predicted"/>
<dbReference type="EMBL" id="KZ346195">
    <property type="protein sequence ID" value="PIO70663.1"/>
    <property type="molecule type" value="Genomic_DNA"/>
</dbReference>
<evidence type="ECO:0000256" key="1">
    <source>
        <dbReference type="SAM" id="MobiDB-lite"/>
    </source>
</evidence>
<feature type="region of interest" description="Disordered" evidence="1">
    <location>
        <begin position="34"/>
        <end position="64"/>
    </location>
</feature>
<accession>A0A2G9UKI9</accession>